<dbReference type="GeneID" id="37202670"/>
<name>A0A395HWR1_ASPHC</name>
<evidence type="ECO:0000313" key="1">
    <source>
        <dbReference type="EMBL" id="RAL11865.1"/>
    </source>
</evidence>
<protein>
    <submittedName>
        <fullName evidence="1">Uncharacterized protein</fullName>
    </submittedName>
</protein>
<sequence length="168" mass="19298">MATISPNLAEIGDEIVKSDKAKRIVIKLKTCNLDSGDYRASACEFLDAVFPDWEHDNRILFLTIQVHVTRTFLVVEINNHAYDFFTAHDCKTLLPVYVLLQKGRRGWALVRWPQQDEDLAIRLADIHQRHGWHARTPILENYIHLVVCADPRALHPRPSIDSSTFTSI</sequence>
<keyword evidence="2" id="KW-1185">Reference proteome</keyword>
<dbReference type="OrthoDB" id="4358740at2759"/>
<evidence type="ECO:0000313" key="2">
    <source>
        <dbReference type="Proteomes" id="UP000248961"/>
    </source>
</evidence>
<dbReference type="EMBL" id="KZ824286">
    <property type="protein sequence ID" value="RAL11865.1"/>
    <property type="molecule type" value="Genomic_DNA"/>
</dbReference>
<organism evidence="1 2">
    <name type="scientific">Aspergillus homomorphus (strain CBS 101889)</name>
    <dbReference type="NCBI Taxonomy" id="1450537"/>
    <lineage>
        <taxon>Eukaryota</taxon>
        <taxon>Fungi</taxon>
        <taxon>Dikarya</taxon>
        <taxon>Ascomycota</taxon>
        <taxon>Pezizomycotina</taxon>
        <taxon>Eurotiomycetes</taxon>
        <taxon>Eurotiomycetidae</taxon>
        <taxon>Eurotiales</taxon>
        <taxon>Aspergillaceae</taxon>
        <taxon>Aspergillus</taxon>
        <taxon>Aspergillus subgen. Circumdati</taxon>
    </lineage>
</organism>
<dbReference type="Proteomes" id="UP000248961">
    <property type="component" value="Unassembled WGS sequence"/>
</dbReference>
<proteinExistence type="predicted"/>
<gene>
    <name evidence="1" type="ORF">BO97DRAFT_443573</name>
</gene>
<dbReference type="RefSeq" id="XP_025551019.1">
    <property type="nucleotide sequence ID" value="XM_025698381.1"/>
</dbReference>
<dbReference type="STRING" id="1450537.A0A395HWR1"/>
<accession>A0A395HWR1</accession>
<dbReference type="VEuPathDB" id="FungiDB:BO97DRAFT_443573"/>
<reference evidence="1 2" key="1">
    <citation type="submission" date="2018-02" db="EMBL/GenBank/DDBJ databases">
        <title>The genomes of Aspergillus section Nigri reveals drivers in fungal speciation.</title>
        <authorList>
            <consortium name="DOE Joint Genome Institute"/>
            <person name="Vesth T.C."/>
            <person name="Nybo J."/>
            <person name="Theobald S."/>
            <person name="Brandl J."/>
            <person name="Frisvad J.C."/>
            <person name="Nielsen K.F."/>
            <person name="Lyhne E.K."/>
            <person name="Kogle M.E."/>
            <person name="Kuo A."/>
            <person name="Riley R."/>
            <person name="Clum A."/>
            <person name="Nolan M."/>
            <person name="Lipzen A."/>
            <person name="Salamov A."/>
            <person name="Henrissat B."/>
            <person name="Wiebenga A."/>
            <person name="De vries R.P."/>
            <person name="Grigoriev I.V."/>
            <person name="Mortensen U.H."/>
            <person name="Andersen M.R."/>
            <person name="Baker S.E."/>
        </authorList>
    </citation>
    <scope>NUCLEOTIDE SEQUENCE [LARGE SCALE GENOMIC DNA]</scope>
    <source>
        <strain evidence="1 2">CBS 101889</strain>
    </source>
</reference>
<dbReference type="AlphaFoldDB" id="A0A395HWR1"/>